<reference evidence="2" key="1">
    <citation type="submission" date="2016-02" db="EMBL/GenBank/DDBJ databases">
        <authorList>
            <person name="Wibberg D."/>
        </authorList>
    </citation>
    <scope>NUCLEOTIDE SEQUENCE [LARGE SCALE GENOMIC DNA]</scope>
</reference>
<evidence type="ECO:0000313" key="2">
    <source>
        <dbReference type="Proteomes" id="UP000199013"/>
    </source>
</evidence>
<accession>A0A1C3NSY4</accession>
<dbReference type="RefSeq" id="WP_131769210.1">
    <property type="nucleotide sequence ID" value="NZ_CAAAFT010000018.1"/>
</dbReference>
<sequence length="75" mass="8012">MTAVSQHERDSDDGRDVRGVRMMVSTVSGTADLYVCAGVGPDELIRVLATYIPARARLESTGLSGGELVFHFTLG</sequence>
<protein>
    <submittedName>
        <fullName evidence="1">Uncharacterized protein</fullName>
    </submittedName>
</protein>
<name>A0A1C3NSY4_9ACTN</name>
<dbReference type="EMBL" id="FLUV01000053">
    <property type="protein sequence ID" value="SBW17253.1"/>
    <property type="molecule type" value="Genomic_DNA"/>
</dbReference>
<gene>
    <name evidence="1" type="ORF">FDG2_0133</name>
</gene>
<proteinExistence type="predicted"/>
<dbReference type="AlphaFoldDB" id="A0A1C3NSY4"/>
<dbReference type="Proteomes" id="UP000199013">
    <property type="component" value="Unassembled WGS sequence"/>
</dbReference>
<evidence type="ECO:0000313" key="1">
    <source>
        <dbReference type="EMBL" id="SBW17253.1"/>
    </source>
</evidence>
<organism evidence="1 2">
    <name type="scientific">Candidatus Protofrankia californiensis</name>
    <dbReference type="NCBI Taxonomy" id="1839754"/>
    <lineage>
        <taxon>Bacteria</taxon>
        <taxon>Bacillati</taxon>
        <taxon>Actinomycetota</taxon>
        <taxon>Actinomycetes</taxon>
        <taxon>Frankiales</taxon>
        <taxon>Frankiaceae</taxon>
        <taxon>Protofrankia</taxon>
    </lineage>
</organism>
<keyword evidence="2" id="KW-1185">Reference proteome</keyword>